<evidence type="ECO:0000256" key="1">
    <source>
        <dbReference type="SAM" id="Phobius"/>
    </source>
</evidence>
<sequence>MTGPIQAARAVTGIALVAAYELGAHYAVSTPGFQGVGLALALAPLLALALGAALRSARRAWFAPLWLLGCALLWKERALLTQHFEWGLYLEHVSFNLAMAALFGRTLLASREPLCSRFAAMVHGSLTPAVAAYTRGITVAWMLFFMAIAGVSTLLFALTSIVTWSTFANYLMLPLVAAMFAAEYGCRRIALPDEPRTGIFDGVRAYRRSMHADA</sequence>
<protein>
    <recommendedName>
        <fullName evidence="4">Transmembrane protein</fullName>
    </recommendedName>
</protein>
<keyword evidence="3" id="KW-1185">Reference proteome</keyword>
<evidence type="ECO:0000313" key="2">
    <source>
        <dbReference type="EMBL" id="TKC86995.1"/>
    </source>
</evidence>
<name>A0A4U1I1K1_9BURK</name>
<keyword evidence="1" id="KW-1133">Transmembrane helix</keyword>
<evidence type="ECO:0000313" key="3">
    <source>
        <dbReference type="Proteomes" id="UP000305539"/>
    </source>
</evidence>
<comment type="caution">
    <text evidence="2">The sequence shown here is derived from an EMBL/GenBank/DDBJ whole genome shotgun (WGS) entry which is preliminary data.</text>
</comment>
<feature type="transmembrane region" description="Helical" evidence="1">
    <location>
        <begin position="7"/>
        <end position="27"/>
    </location>
</feature>
<organism evidence="2 3">
    <name type="scientific">Trinickia terrae</name>
    <dbReference type="NCBI Taxonomy" id="2571161"/>
    <lineage>
        <taxon>Bacteria</taxon>
        <taxon>Pseudomonadati</taxon>
        <taxon>Pseudomonadota</taxon>
        <taxon>Betaproteobacteria</taxon>
        <taxon>Burkholderiales</taxon>
        <taxon>Burkholderiaceae</taxon>
        <taxon>Trinickia</taxon>
    </lineage>
</organism>
<keyword evidence="1" id="KW-0812">Transmembrane</keyword>
<feature type="transmembrane region" description="Helical" evidence="1">
    <location>
        <begin position="139"/>
        <end position="161"/>
    </location>
</feature>
<reference evidence="2 3" key="1">
    <citation type="submission" date="2019-04" db="EMBL/GenBank/DDBJ databases">
        <title>Trinickia sp. 7GSK02, isolated from subtropical forest soil.</title>
        <authorList>
            <person name="Gao Z.-H."/>
            <person name="Qiu L.-H."/>
        </authorList>
    </citation>
    <scope>NUCLEOTIDE SEQUENCE [LARGE SCALE GENOMIC DNA]</scope>
    <source>
        <strain evidence="2 3">7GSK02</strain>
    </source>
</reference>
<dbReference type="EMBL" id="SWJE01000010">
    <property type="protein sequence ID" value="TKC86995.1"/>
    <property type="molecule type" value="Genomic_DNA"/>
</dbReference>
<proteinExistence type="predicted"/>
<dbReference type="AlphaFoldDB" id="A0A4U1I1K1"/>
<accession>A0A4U1I1K1</accession>
<dbReference type="RefSeq" id="WP_136896887.1">
    <property type="nucleotide sequence ID" value="NZ_SWJE01000010.1"/>
</dbReference>
<keyword evidence="1" id="KW-0472">Membrane</keyword>
<dbReference type="Proteomes" id="UP000305539">
    <property type="component" value="Unassembled WGS sequence"/>
</dbReference>
<evidence type="ECO:0008006" key="4">
    <source>
        <dbReference type="Google" id="ProtNLM"/>
    </source>
</evidence>
<gene>
    <name evidence="2" type="ORF">FAZ69_19985</name>
</gene>
<feature type="transmembrane region" description="Helical" evidence="1">
    <location>
        <begin position="33"/>
        <end position="54"/>
    </location>
</feature>
<dbReference type="OrthoDB" id="8537043at2"/>
<feature type="transmembrane region" description="Helical" evidence="1">
    <location>
        <begin position="167"/>
        <end position="186"/>
    </location>
</feature>